<evidence type="ECO:0000259" key="2">
    <source>
        <dbReference type="Pfam" id="PF04773"/>
    </source>
</evidence>
<dbReference type="EMBL" id="JBHRTA010000035">
    <property type="protein sequence ID" value="MFC3198196.1"/>
    <property type="molecule type" value="Genomic_DNA"/>
</dbReference>
<keyword evidence="5" id="KW-1185">Reference proteome</keyword>
<dbReference type="RefSeq" id="WP_379022621.1">
    <property type="nucleotide sequence ID" value="NZ_JBHRTA010000035.1"/>
</dbReference>
<dbReference type="InterPro" id="IPR006860">
    <property type="entry name" value="FecR"/>
</dbReference>
<dbReference type="PANTHER" id="PTHR30273">
    <property type="entry name" value="PERIPLASMIC SIGNAL SENSOR AND SIGMA FACTOR ACTIVATOR FECR-RELATED"/>
    <property type="match status" value="1"/>
</dbReference>
<reference evidence="5" key="1">
    <citation type="journal article" date="2019" name="Int. J. Syst. Evol. Microbiol.">
        <title>The Global Catalogue of Microorganisms (GCM) 10K type strain sequencing project: providing services to taxonomists for standard genome sequencing and annotation.</title>
        <authorList>
            <consortium name="The Broad Institute Genomics Platform"/>
            <consortium name="The Broad Institute Genome Sequencing Center for Infectious Disease"/>
            <person name="Wu L."/>
            <person name="Ma J."/>
        </authorList>
    </citation>
    <scope>NUCLEOTIDE SEQUENCE [LARGE SCALE GENOMIC DNA]</scope>
    <source>
        <strain evidence="5">KCTC 52416</strain>
    </source>
</reference>
<dbReference type="Proteomes" id="UP001595526">
    <property type="component" value="Unassembled WGS sequence"/>
</dbReference>
<gene>
    <name evidence="4" type="ORF">ACFOET_11295</name>
</gene>
<evidence type="ECO:0000259" key="3">
    <source>
        <dbReference type="Pfam" id="PF16344"/>
    </source>
</evidence>
<dbReference type="Gene3D" id="3.55.50.30">
    <property type="match status" value="1"/>
</dbReference>
<sequence length="389" mass="43107">MQDWDALYTRFLNRQCSADEIRQLLEHFEREGDRSELAERIRSELANSELSVTDSPEVEAAYNRIFQQLKVEIGAVPAPRQGLHRKLRWLPYAAAVLVAACGIWLLTRQEAHHVPQPLDATTIKPDGNRATLTLADGRVVDLDPGQAGITVGDYLRYDDGSELDAVPADQQGASAEVYATLTTPKGGTYRITFADSTIVWLNAASTLTYPLAFDGAERVVELTGEAYFDVQSQRTPFIVKSKNQSIAVLGTQFNVSAYPDDNQTQTTLVRGRVQVSTVGNAASLQLHSGEQSSLTGTTLTKATVDVLPFVAWKEGLFSFNGTELKVVMNQLSRWYDIEVVFEGDIPTTHYFGDINRQDPLSNVLDLLETSGLHFRVERTDNVDRLVVMP</sequence>
<keyword evidence="1" id="KW-0472">Membrane</keyword>
<dbReference type="InterPro" id="IPR012373">
    <property type="entry name" value="Ferrdict_sens_TM"/>
</dbReference>
<keyword evidence="1" id="KW-0812">Transmembrane</keyword>
<dbReference type="Gene3D" id="2.60.120.1440">
    <property type="match status" value="1"/>
</dbReference>
<organism evidence="4 5">
    <name type="scientific">Parapedobacter deserti</name>
    <dbReference type="NCBI Taxonomy" id="1912957"/>
    <lineage>
        <taxon>Bacteria</taxon>
        <taxon>Pseudomonadati</taxon>
        <taxon>Bacteroidota</taxon>
        <taxon>Sphingobacteriia</taxon>
        <taxon>Sphingobacteriales</taxon>
        <taxon>Sphingobacteriaceae</taxon>
        <taxon>Parapedobacter</taxon>
    </lineage>
</organism>
<feature type="domain" description="FecR protein" evidence="2">
    <location>
        <begin position="180"/>
        <end position="274"/>
    </location>
</feature>
<dbReference type="InterPro" id="IPR032508">
    <property type="entry name" value="FecR_C"/>
</dbReference>
<comment type="caution">
    <text evidence="4">The sequence shown here is derived from an EMBL/GenBank/DDBJ whole genome shotgun (WGS) entry which is preliminary data.</text>
</comment>
<dbReference type="Pfam" id="PF04773">
    <property type="entry name" value="FecR"/>
    <property type="match status" value="1"/>
</dbReference>
<protein>
    <submittedName>
        <fullName evidence="4">FecR family protein</fullName>
    </submittedName>
</protein>
<feature type="domain" description="Protein FecR C-terminal" evidence="3">
    <location>
        <begin position="317"/>
        <end position="378"/>
    </location>
</feature>
<dbReference type="Pfam" id="PF16344">
    <property type="entry name" value="FecR_C"/>
    <property type="match status" value="1"/>
</dbReference>
<dbReference type="PANTHER" id="PTHR30273:SF2">
    <property type="entry name" value="PROTEIN FECR"/>
    <property type="match status" value="1"/>
</dbReference>
<evidence type="ECO:0000256" key="1">
    <source>
        <dbReference type="SAM" id="Phobius"/>
    </source>
</evidence>
<accession>A0ABV7JJH2</accession>
<feature type="transmembrane region" description="Helical" evidence="1">
    <location>
        <begin position="89"/>
        <end position="107"/>
    </location>
</feature>
<proteinExistence type="predicted"/>
<evidence type="ECO:0000313" key="5">
    <source>
        <dbReference type="Proteomes" id="UP001595526"/>
    </source>
</evidence>
<evidence type="ECO:0000313" key="4">
    <source>
        <dbReference type="EMBL" id="MFC3198196.1"/>
    </source>
</evidence>
<keyword evidence="1" id="KW-1133">Transmembrane helix</keyword>
<name>A0ABV7JJH2_9SPHI</name>